<organism evidence="6 7">
    <name type="scientific">Campylobacter gastrosuis</name>
    <dbReference type="NCBI Taxonomy" id="2974576"/>
    <lineage>
        <taxon>Bacteria</taxon>
        <taxon>Pseudomonadati</taxon>
        <taxon>Campylobacterota</taxon>
        <taxon>Epsilonproteobacteria</taxon>
        <taxon>Campylobacterales</taxon>
        <taxon>Campylobacteraceae</taxon>
        <taxon>Campylobacter</taxon>
    </lineage>
</organism>
<evidence type="ECO:0000313" key="6">
    <source>
        <dbReference type="EMBL" id="MDL0089392.1"/>
    </source>
</evidence>
<dbReference type="InterPro" id="IPR004792">
    <property type="entry name" value="BaiN-like"/>
</dbReference>
<dbReference type="SUPFAM" id="SSF51905">
    <property type="entry name" value="FAD/NAD(P)-binding domain"/>
    <property type="match status" value="1"/>
</dbReference>
<name>A0ABT7HR50_9BACT</name>
<dbReference type="PANTHER" id="PTHR42887">
    <property type="entry name" value="OS12G0638800 PROTEIN"/>
    <property type="match status" value="1"/>
</dbReference>
<keyword evidence="2" id="KW-0285">Flavoprotein</keyword>
<proteinExistence type="predicted"/>
<evidence type="ECO:0000259" key="4">
    <source>
        <dbReference type="Pfam" id="PF03486"/>
    </source>
</evidence>
<dbReference type="InterPro" id="IPR023166">
    <property type="entry name" value="BaiN-like_dom_sf"/>
</dbReference>
<evidence type="ECO:0000313" key="7">
    <source>
        <dbReference type="Proteomes" id="UP001173801"/>
    </source>
</evidence>
<evidence type="ECO:0000256" key="2">
    <source>
        <dbReference type="ARBA" id="ARBA00022630"/>
    </source>
</evidence>
<dbReference type="InterPro" id="IPR055178">
    <property type="entry name" value="RsdA/BaiN/AoA(So)-like_dom"/>
</dbReference>
<reference evidence="6" key="2">
    <citation type="journal article" date="2023" name="Microorganisms">
        <title>Isolation and Genomic Characteristics of Cat-Borne Campylobacter felis sp. nov. and Sheep-Borne Campylobacter ovis sp. nov.</title>
        <authorList>
            <person name="Wang H."/>
            <person name="Li Y."/>
            <person name="Gu Y."/>
            <person name="Zhou G."/>
            <person name="Chen X."/>
            <person name="Zhang X."/>
            <person name="Shao Z."/>
            <person name="Zhang J."/>
            <person name="Zhang M."/>
        </authorList>
    </citation>
    <scope>NUCLEOTIDE SEQUENCE</scope>
    <source>
        <strain evidence="6">PS10</strain>
    </source>
</reference>
<dbReference type="Proteomes" id="UP001173801">
    <property type="component" value="Unassembled WGS sequence"/>
</dbReference>
<feature type="domain" description="RsdA/BaiN/AoA(So)-like Rossmann fold-like" evidence="4">
    <location>
        <begin position="11"/>
        <end position="374"/>
    </location>
</feature>
<dbReference type="InterPro" id="IPR057661">
    <property type="entry name" value="RsdA/BaiN/AoA(So)_Rossmann"/>
</dbReference>
<dbReference type="Gene3D" id="3.50.50.60">
    <property type="entry name" value="FAD/NAD(P)-binding domain"/>
    <property type="match status" value="1"/>
</dbReference>
<gene>
    <name evidence="6" type="ORF">NYG85_08475</name>
</gene>
<reference evidence="6" key="1">
    <citation type="submission" date="2022-08" db="EMBL/GenBank/DDBJ databases">
        <authorList>
            <person name="Wang H."/>
        </authorList>
    </citation>
    <scope>NUCLEOTIDE SEQUENCE</scope>
    <source>
        <strain evidence="6">PS10</strain>
    </source>
</reference>
<evidence type="ECO:0000256" key="3">
    <source>
        <dbReference type="ARBA" id="ARBA00022827"/>
    </source>
</evidence>
<evidence type="ECO:0000259" key="5">
    <source>
        <dbReference type="Pfam" id="PF22780"/>
    </source>
</evidence>
<protein>
    <submittedName>
        <fullName evidence="6">Aminoacetone oxidase family FAD-binding enzyme</fullName>
    </submittedName>
</protein>
<dbReference type="NCBIfam" id="TIGR00275">
    <property type="entry name" value="aminoacetone oxidase family FAD-binding enzyme"/>
    <property type="match status" value="1"/>
</dbReference>
<dbReference type="Gene3D" id="1.10.8.260">
    <property type="entry name" value="HI0933 insert domain-like"/>
    <property type="match status" value="1"/>
</dbReference>
<dbReference type="RefSeq" id="WP_284938052.1">
    <property type="nucleotide sequence ID" value="NZ_JANURM010000012.1"/>
</dbReference>
<evidence type="ECO:0000256" key="1">
    <source>
        <dbReference type="ARBA" id="ARBA00001974"/>
    </source>
</evidence>
<dbReference type="SUPFAM" id="SSF160996">
    <property type="entry name" value="HI0933 insert domain-like"/>
    <property type="match status" value="1"/>
</dbReference>
<keyword evidence="3" id="KW-0274">FAD</keyword>
<dbReference type="Pfam" id="PF22780">
    <property type="entry name" value="HI0933_like_1st"/>
    <property type="match status" value="1"/>
</dbReference>
<dbReference type="EMBL" id="JANURM010000012">
    <property type="protein sequence ID" value="MDL0089392.1"/>
    <property type="molecule type" value="Genomic_DNA"/>
</dbReference>
<feature type="domain" description="RsdA/BaiN/AoA(So)-like insert" evidence="5">
    <location>
        <begin position="186"/>
        <end position="324"/>
    </location>
</feature>
<dbReference type="InterPro" id="IPR036188">
    <property type="entry name" value="FAD/NAD-bd_sf"/>
</dbReference>
<dbReference type="PANTHER" id="PTHR42887:SF2">
    <property type="entry name" value="OS12G0638800 PROTEIN"/>
    <property type="match status" value="1"/>
</dbReference>
<keyword evidence="7" id="KW-1185">Reference proteome</keyword>
<sequence length="385" mass="42465">MYNFAMKIYKNLIIGGGASGLFLATLLDKNETIILEKNSKFGAKILASGGGRCNITNQNISTKNYLGDENFVREILGVLSYEEVLRNFKNLDFSKEKDAQFYCKNGSKAVLNEILRKVKCEFRLNCEVKTAQKEGDLFKISTNLGEFFARNLIVASGGLSYKALGASGVGYEIARHFSHDIATPSPALVGFSVQKDEFWFKNISGVSINCKIKVAGREFCGNVLFTHRGISGPAVLNASLFWQKGKISINFAPHLKAKNFTNTKKQVSTILGLPKSFCREFLTALNLADKPFDEFNGDEKERFLRVFDYEFAPAGNFGFEKAEITKGGVKTDKIGTNCQSKIVPNLFFIGEVLDVSGMLGGYNIHFAFASAKSAFLGLRNVLVSV</sequence>
<dbReference type="Pfam" id="PF03486">
    <property type="entry name" value="HI0933_like"/>
    <property type="match status" value="1"/>
</dbReference>
<comment type="cofactor">
    <cofactor evidence="1">
        <name>FAD</name>
        <dbReference type="ChEBI" id="CHEBI:57692"/>
    </cofactor>
</comment>
<accession>A0ABT7HR50</accession>
<dbReference type="Gene3D" id="2.40.30.10">
    <property type="entry name" value="Translation factors"/>
    <property type="match status" value="1"/>
</dbReference>
<comment type="caution">
    <text evidence="6">The sequence shown here is derived from an EMBL/GenBank/DDBJ whole genome shotgun (WGS) entry which is preliminary data.</text>
</comment>